<organism evidence="2 3">
    <name type="scientific">Liparis tanakae</name>
    <name type="common">Tanaka's snailfish</name>
    <dbReference type="NCBI Taxonomy" id="230148"/>
    <lineage>
        <taxon>Eukaryota</taxon>
        <taxon>Metazoa</taxon>
        <taxon>Chordata</taxon>
        <taxon>Craniata</taxon>
        <taxon>Vertebrata</taxon>
        <taxon>Euteleostomi</taxon>
        <taxon>Actinopterygii</taxon>
        <taxon>Neopterygii</taxon>
        <taxon>Teleostei</taxon>
        <taxon>Neoteleostei</taxon>
        <taxon>Acanthomorphata</taxon>
        <taxon>Eupercaria</taxon>
        <taxon>Perciformes</taxon>
        <taxon>Cottioidei</taxon>
        <taxon>Cottales</taxon>
        <taxon>Liparidae</taxon>
        <taxon>Liparis</taxon>
    </lineage>
</organism>
<evidence type="ECO:0000313" key="3">
    <source>
        <dbReference type="Proteomes" id="UP000314294"/>
    </source>
</evidence>
<feature type="region of interest" description="Disordered" evidence="1">
    <location>
        <begin position="54"/>
        <end position="88"/>
    </location>
</feature>
<evidence type="ECO:0000256" key="1">
    <source>
        <dbReference type="SAM" id="MobiDB-lite"/>
    </source>
</evidence>
<evidence type="ECO:0000313" key="2">
    <source>
        <dbReference type="EMBL" id="TNN22344.1"/>
    </source>
</evidence>
<protein>
    <submittedName>
        <fullName evidence="2">Uncharacterized protein</fullName>
    </submittedName>
</protein>
<gene>
    <name evidence="2" type="ORF">EYF80_067542</name>
</gene>
<feature type="region of interest" description="Disordered" evidence="1">
    <location>
        <begin position="1"/>
        <end position="41"/>
    </location>
</feature>
<dbReference type="EMBL" id="SRLO01022979">
    <property type="protein sequence ID" value="TNN22344.1"/>
    <property type="molecule type" value="Genomic_DNA"/>
</dbReference>
<name>A0A4Z2E0S6_9TELE</name>
<sequence length="88" mass="9058">MGNKNAIPPQAPATGTAQGEEEACIDGASGSVSRDGAPGPELLASLQSLRDNRDDSLLPHSLHQIGPTPSWGVSNGPEELVGVKRCSR</sequence>
<comment type="caution">
    <text evidence="2">The sequence shown here is derived from an EMBL/GenBank/DDBJ whole genome shotgun (WGS) entry which is preliminary data.</text>
</comment>
<dbReference type="AlphaFoldDB" id="A0A4Z2E0S6"/>
<proteinExistence type="predicted"/>
<accession>A0A4Z2E0S6</accession>
<keyword evidence="3" id="KW-1185">Reference proteome</keyword>
<dbReference type="OrthoDB" id="9894200at2759"/>
<reference evidence="2 3" key="1">
    <citation type="submission" date="2019-03" db="EMBL/GenBank/DDBJ databases">
        <title>First draft genome of Liparis tanakae, snailfish: a comprehensive survey of snailfish specific genes.</title>
        <authorList>
            <person name="Kim W."/>
            <person name="Song I."/>
            <person name="Jeong J.-H."/>
            <person name="Kim D."/>
            <person name="Kim S."/>
            <person name="Ryu S."/>
            <person name="Song J.Y."/>
            <person name="Lee S.K."/>
        </authorList>
    </citation>
    <scope>NUCLEOTIDE SEQUENCE [LARGE SCALE GENOMIC DNA]</scope>
    <source>
        <tissue evidence="2">Muscle</tissue>
    </source>
</reference>
<dbReference type="Proteomes" id="UP000314294">
    <property type="component" value="Unassembled WGS sequence"/>
</dbReference>